<keyword evidence="4" id="KW-1185">Reference proteome</keyword>
<dbReference type="OMA" id="PPYNYHA"/>
<organism evidence="3 4">
    <name type="scientific">Drosophila busckii</name>
    <name type="common">Fruit fly</name>
    <dbReference type="NCBI Taxonomy" id="30019"/>
    <lineage>
        <taxon>Eukaryota</taxon>
        <taxon>Metazoa</taxon>
        <taxon>Ecdysozoa</taxon>
        <taxon>Arthropoda</taxon>
        <taxon>Hexapoda</taxon>
        <taxon>Insecta</taxon>
        <taxon>Pterygota</taxon>
        <taxon>Neoptera</taxon>
        <taxon>Endopterygota</taxon>
        <taxon>Diptera</taxon>
        <taxon>Brachycera</taxon>
        <taxon>Muscomorpha</taxon>
        <taxon>Ephydroidea</taxon>
        <taxon>Drosophilidae</taxon>
        <taxon>Drosophila</taxon>
    </lineage>
</organism>
<feature type="chain" id="PRO_5005793598" evidence="2">
    <location>
        <begin position="22"/>
        <end position="607"/>
    </location>
</feature>
<dbReference type="Proteomes" id="UP000494163">
    <property type="component" value="Chromosome X"/>
</dbReference>
<dbReference type="AlphaFoldDB" id="A0A0M4ER81"/>
<dbReference type="EMBL" id="CP012528">
    <property type="protein sequence ID" value="ALC48590.1"/>
    <property type="molecule type" value="Genomic_DNA"/>
</dbReference>
<reference evidence="3 4" key="1">
    <citation type="submission" date="2015-08" db="EMBL/GenBank/DDBJ databases">
        <title>Ancestral chromatin configuration constrains chromatin evolution on differentiating sex chromosomes in Drosophila.</title>
        <authorList>
            <person name="Zhou Q."/>
            <person name="Bachtrog D."/>
        </authorList>
    </citation>
    <scope>NUCLEOTIDE SEQUENCE [LARGE SCALE GENOMIC DNA]</scope>
    <source>
        <tissue evidence="3">Whole larvae</tissue>
    </source>
</reference>
<evidence type="ECO:0000313" key="4">
    <source>
        <dbReference type="Proteomes" id="UP000494163"/>
    </source>
</evidence>
<feature type="region of interest" description="Disordered" evidence="1">
    <location>
        <begin position="315"/>
        <end position="342"/>
    </location>
</feature>
<sequence>LCLFFAQCTLSALACLASALASPEPPTKSSSSAYPKKVTTLKKRPTKTPTSSTSSTSSASHATSRSTSKPSKPRVKISSILKAATTSTTTTKATVKTTKSPALDATFSNLPADDLEFIKELDKQFKLHGNKIKIKVERDNSTAANKNSKRTIDGELGYGYAHAGYDYTPPKFMFYPYSQHDIPATESPEAETYAAYSPAMDYEESPTPPQHQQVTSVTIEPSYSYELKPQTSYETHHQQQEQQQQQHHQQQQPETQPQIDLPQAEADGYQEPVIVLRIPGPAKYAAHLQTLLQQYLEIRAAQYLQLLQEAEQRKQQQEQEQQQPEEHLPQPYATQEQHEQAHYHPDVSYAHQLAPTPPPVQYGAIDDVYQSYKGRHQYEQPATAPEHAYYTHAHAQAHAHYQPQPQFYYAQPQEQPQQHYEQHYQPQLYLIAMAPGPGPAQAAAHYGEPAVAQAQEQAAAPQQQPIYVPEQEPAAAPVEHDLPITENNPRSTHTKVIFNPPSSYASYEQQQSSAHQSSAAVAEPAADYQPPSAPSSAGSEEGITQPPYNYHAHGLKMLHGMRQGKRSAGNEQQAEHQLQQIREYVREKLGAEMGSAVEYKTTQLLEG</sequence>
<gene>
    <name evidence="3" type="ORF">Dbus_chrXg446</name>
</gene>
<feature type="non-terminal residue" evidence="3">
    <location>
        <position position="1"/>
    </location>
</feature>
<feature type="region of interest" description="Disordered" evidence="1">
    <location>
        <begin position="21"/>
        <end position="76"/>
    </location>
</feature>
<dbReference type="STRING" id="30019.A0A0M4ER81"/>
<feature type="region of interest" description="Disordered" evidence="1">
    <location>
        <begin position="481"/>
        <end position="551"/>
    </location>
</feature>
<feature type="compositionally biased region" description="Low complexity" evidence="1">
    <location>
        <begin position="240"/>
        <end position="257"/>
    </location>
</feature>
<evidence type="ECO:0000313" key="3">
    <source>
        <dbReference type="EMBL" id="ALC48590.1"/>
    </source>
</evidence>
<accession>A0A0M4ER81</accession>
<feature type="signal peptide" evidence="2">
    <location>
        <begin position="1"/>
        <end position="21"/>
    </location>
</feature>
<feature type="region of interest" description="Disordered" evidence="1">
    <location>
        <begin position="229"/>
        <end position="257"/>
    </location>
</feature>
<name>A0A0M4ER81_DROBS</name>
<feature type="region of interest" description="Disordered" evidence="1">
    <location>
        <begin position="438"/>
        <end position="463"/>
    </location>
</feature>
<protein>
    <submittedName>
        <fullName evidence="3">CG11380</fullName>
    </submittedName>
</protein>
<dbReference type="OrthoDB" id="6611181at2759"/>
<keyword evidence="2" id="KW-0732">Signal</keyword>
<proteinExistence type="predicted"/>
<evidence type="ECO:0000256" key="1">
    <source>
        <dbReference type="SAM" id="MobiDB-lite"/>
    </source>
</evidence>
<evidence type="ECO:0000256" key="2">
    <source>
        <dbReference type="SAM" id="SignalP"/>
    </source>
</evidence>
<feature type="compositionally biased region" description="Low complexity" evidence="1">
    <location>
        <begin position="47"/>
        <end position="69"/>
    </location>
</feature>
<feature type="compositionally biased region" description="Low complexity" evidence="1">
    <location>
        <begin position="502"/>
        <end position="520"/>
    </location>
</feature>